<dbReference type="InterPro" id="IPR022313">
    <property type="entry name" value="Phe/His_NH3-lyase_AS"/>
</dbReference>
<proteinExistence type="inferred from homology"/>
<dbReference type="InterPro" id="IPR024083">
    <property type="entry name" value="Fumarase/histidase_N"/>
</dbReference>
<evidence type="ECO:0008006" key="5">
    <source>
        <dbReference type="Google" id="ProtNLM"/>
    </source>
</evidence>
<comment type="caution">
    <text evidence="3">The sequence shown here is derived from an EMBL/GenBank/DDBJ whole genome shotgun (WGS) entry which is preliminary data.</text>
</comment>
<evidence type="ECO:0000256" key="2">
    <source>
        <dbReference type="RuleBase" id="RU003954"/>
    </source>
</evidence>
<dbReference type="Gene3D" id="1.20.200.10">
    <property type="entry name" value="Fumarase/aspartase (Central domain)"/>
    <property type="match status" value="1"/>
</dbReference>
<reference evidence="3 4" key="1">
    <citation type="journal article" date="2024" name="IMA Fungus">
        <title>IMA Genome - F19 : A genome assembly and annotation guide to empower mycologists, including annotated draft genome sequences of Ceratocystis pirilliformis, Diaporthe australafricana, Fusarium ophioides, Paecilomyces lecythidis, and Sporothrix stenoceras.</title>
        <authorList>
            <person name="Aylward J."/>
            <person name="Wilson A.M."/>
            <person name="Visagie C.M."/>
            <person name="Spraker J."/>
            <person name="Barnes I."/>
            <person name="Buitendag C."/>
            <person name="Ceriani C."/>
            <person name="Del Mar Angel L."/>
            <person name="du Plessis D."/>
            <person name="Fuchs T."/>
            <person name="Gasser K."/>
            <person name="Kramer D."/>
            <person name="Li W."/>
            <person name="Munsamy K."/>
            <person name="Piso A."/>
            <person name="Price J.L."/>
            <person name="Sonnekus B."/>
            <person name="Thomas C."/>
            <person name="van der Nest A."/>
            <person name="van Dijk A."/>
            <person name="van Heerden A."/>
            <person name="van Vuuren N."/>
            <person name="Yilmaz N."/>
            <person name="Duong T.A."/>
            <person name="van der Merwe N.A."/>
            <person name="Wingfield M.J."/>
            <person name="Wingfield B.D."/>
        </authorList>
    </citation>
    <scope>NUCLEOTIDE SEQUENCE [LARGE SCALE GENOMIC DNA]</scope>
    <source>
        <strain evidence="3 4">CMW 18167</strain>
    </source>
</reference>
<dbReference type="Proteomes" id="UP001583193">
    <property type="component" value="Unassembled WGS sequence"/>
</dbReference>
<evidence type="ECO:0000313" key="3">
    <source>
        <dbReference type="EMBL" id="KAL1872512.1"/>
    </source>
</evidence>
<dbReference type="InterPro" id="IPR008948">
    <property type="entry name" value="L-Aspartase-like"/>
</dbReference>
<name>A0ABR3XA02_9EURO</name>
<dbReference type="PANTHER" id="PTHR10362">
    <property type="entry name" value="HISTIDINE AMMONIA-LYASE"/>
    <property type="match status" value="1"/>
</dbReference>
<gene>
    <name evidence="3" type="ORF">Plec18167_006630</name>
</gene>
<dbReference type="Pfam" id="PF00221">
    <property type="entry name" value="Lyase_aromatic"/>
    <property type="match status" value="1"/>
</dbReference>
<keyword evidence="4" id="KW-1185">Reference proteome</keyword>
<sequence length="708" mass="77082">MPKQVDFHVSLVVNQWGILKRLLHDANSSVNLDGKGLEIPHVVYVSRYAGPVRIEPTVYEAITQSHAAVLRSLSQGDVIYGVNTGFGDSADTRPNDVLALQRVLTRELSYGVLPAATRDPHPPSKTSDEVTGRFDLTVEDAPESQHLPLTWVRAAILLRINSLIKGHSGIRPVIVDRLQGLLSRNIIPMVPMRGSISASGDLSPLAYISGVIQGKPTIRVLPSCDQRGDVYADEALARAGLEPVSLTAKEGLAVVNGTAISTACSALVLHDTHQLAILAQILTAMTVESLLGSPESFDPFFAQVRPHPGQIESARNILSFLHGSQLAVVKDGKDGSLRQDRYSIRTASQWLGPVLEDLLLADQQISIECNSATDNPLVNGDGKFLHGGNFQAKAVTSAMEKSRQAIQTIGRIVYTQCQEMINPSTSWGLPPNLVVEDPSKSGIFKGIDIYISALTSELGFLAGPVNHVYNAETGNQSINSLALISARYTAIGVRVLTELTAAHLLSTCQALDLRAMQLEFLNSIRSDFFALVSAVLGEKNTASDKLELSLWVYLQKILDQTVRMDAEERFVYIAKTLRIPILDHVPPESDPSILERMQSLIVKLGPWLKDQWFVVRDAYVSHGDASPLLGTASKKMYHFVRKTLGIPFLHTEKIMTPTAEAMATGQVKEAPTVGGYTGLIYRAIRQGDLIPIMHELLEESLASEEAGL</sequence>
<comment type="similarity">
    <text evidence="1 2">Belongs to the PAL/histidase family.</text>
</comment>
<accession>A0ABR3XA02</accession>
<dbReference type="InterPro" id="IPR005922">
    <property type="entry name" value="Phe_NH3-lyase"/>
</dbReference>
<dbReference type="SUPFAM" id="SSF48557">
    <property type="entry name" value="L-aspartase-like"/>
    <property type="match status" value="1"/>
</dbReference>
<keyword evidence="2" id="KW-0456">Lyase</keyword>
<dbReference type="EMBL" id="JAVDPF010000024">
    <property type="protein sequence ID" value="KAL1872512.1"/>
    <property type="molecule type" value="Genomic_DNA"/>
</dbReference>
<evidence type="ECO:0000256" key="1">
    <source>
        <dbReference type="ARBA" id="ARBA00007238"/>
    </source>
</evidence>
<protein>
    <recommendedName>
        <fullName evidence="5">Phenylalanine ammonia-lyase</fullName>
    </recommendedName>
</protein>
<organism evidence="3 4">
    <name type="scientific">Paecilomyces lecythidis</name>
    <dbReference type="NCBI Taxonomy" id="3004212"/>
    <lineage>
        <taxon>Eukaryota</taxon>
        <taxon>Fungi</taxon>
        <taxon>Dikarya</taxon>
        <taxon>Ascomycota</taxon>
        <taxon>Pezizomycotina</taxon>
        <taxon>Eurotiomycetes</taxon>
        <taxon>Eurotiomycetidae</taxon>
        <taxon>Eurotiales</taxon>
        <taxon>Thermoascaceae</taxon>
        <taxon>Paecilomyces</taxon>
    </lineage>
</organism>
<dbReference type="NCBIfam" id="TIGR01226">
    <property type="entry name" value="phe_am_lyase"/>
    <property type="match status" value="1"/>
</dbReference>
<dbReference type="Gene3D" id="1.10.274.20">
    <property type="entry name" value="Phenylalanine ammonia-lyase 1, domain 3"/>
    <property type="match status" value="1"/>
</dbReference>
<evidence type="ECO:0000313" key="4">
    <source>
        <dbReference type="Proteomes" id="UP001583193"/>
    </source>
</evidence>
<dbReference type="InterPro" id="IPR023144">
    <property type="entry name" value="Phe_NH3-lyase_shielding_dom_sf"/>
</dbReference>
<dbReference type="PROSITE" id="PS00488">
    <property type="entry name" value="PAL_HISTIDASE"/>
    <property type="match status" value="1"/>
</dbReference>
<dbReference type="Gene3D" id="1.10.275.10">
    <property type="entry name" value="Fumarase/aspartase (N-terminal domain)"/>
    <property type="match status" value="1"/>
</dbReference>
<dbReference type="InterPro" id="IPR001106">
    <property type="entry name" value="Aromatic_Lyase"/>
</dbReference>
<dbReference type="CDD" id="cd00332">
    <property type="entry name" value="PAL-HAL"/>
    <property type="match status" value="1"/>
</dbReference>